<protein>
    <submittedName>
        <fullName evidence="2">Uncharacterized protein</fullName>
    </submittedName>
</protein>
<gene>
    <name evidence="2" type="ORF">EPI11_00575</name>
</gene>
<sequence>MKTHLLFKAAIVALILSACSSEENLTKTDDSGRNAKVNESQLAVLQREANAKLTQHFTFNTNQGPVVLKTKSGVQIRFNPKKFTVRGIPVQGQVKVEYKEIFKAGNMVTANKTTMGIAQDVPQNPDDIQLRPLLTGGEFFINMTNQEGQNLDNGNPIVLTVPTALTDDNGGNTGGMTVWDGKVADTDGDGVPNPEGNVTWKEKQGPEGNPDLVPAQGGSYTLGVTQFGWTNIDVLYNLPDPKTTVYIEVPPAYNNTNSSCYIAYYNVSNSIAPMDRFDPTTNMFTEHYGQLPIGMSCYAIFVSAQGGVWEYAIKPVVISPSGIITITTADILTGTEATVIAAIDALP</sequence>
<reference evidence="2 3" key="1">
    <citation type="submission" date="2019-01" db="EMBL/GenBank/DDBJ databases">
        <title>Flavobacterium sp. nov.,isolated from freshwater.</title>
        <authorList>
            <person name="Zhang R."/>
            <person name="Du Z.-J."/>
        </authorList>
    </citation>
    <scope>NUCLEOTIDE SEQUENCE [LARGE SCALE GENOMIC DNA]</scope>
    <source>
        <strain evidence="2 3">1E403</strain>
    </source>
</reference>
<evidence type="ECO:0000313" key="2">
    <source>
        <dbReference type="EMBL" id="RWX03458.1"/>
    </source>
</evidence>
<organism evidence="2 3">
    <name type="scientific">Flavobacterium cerinum</name>
    <dbReference type="NCBI Taxonomy" id="2502784"/>
    <lineage>
        <taxon>Bacteria</taxon>
        <taxon>Pseudomonadati</taxon>
        <taxon>Bacteroidota</taxon>
        <taxon>Flavobacteriia</taxon>
        <taxon>Flavobacteriales</taxon>
        <taxon>Flavobacteriaceae</taxon>
        <taxon>Flavobacterium</taxon>
    </lineage>
</organism>
<dbReference type="PROSITE" id="PS51257">
    <property type="entry name" value="PROKAR_LIPOPROTEIN"/>
    <property type="match status" value="1"/>
</dbReference>
<name>A0A444HEP0_9FLAO</name>
<keyword evidence="1" id="KW-0732">Signal</keyword>
<keyword evidence="3" id="KW-1185">Reference proteome</keyword>
<dbReference type="Proteomes" id="UP000287527">
    <property type="component" value="Unassembled WGS sequence"/>
</dbReference>
<evidence type="ECO:0000313" key="3">
    <source>
        <dbReference type="Proteomes" id="UP000287527"/>
    </source>
</evidence>
<dbReference type="OrthoDB" id="1488726at2"/>
<evidence type="ECO:0000256" key="1">
    <source>
        <dbReference type="SAM" id="SignalP"/>
    </source>
</evidence>
<accession>A0A444HEP0</accession>
<comment type="caution">
    <text evidence="2">The sequence shown here is derived from an EMBL/GenBank/DDBJ whole genome shotgun (WGS) entry which is preliminary data.</text>
</comment>
<dbReference type="AlphaFoldDB" id="A0A444HEP0"/>
<proteinExistence type="predicted"/>
<feature type="signal peptide" evidence="1">
    <location>
        <begin position="1"/>
        <end position="20"/>
    </location>
</feature>
<dbReference type="RefSeq" id="WP_128388014.1">
    <property type="nucleotide sequence ID" value="NZ_SBII01000001.1"/>
</dbReference>
<feature type="chain" id="PRO_5019143195" evidence="1">
    <location>
        <begin position="21"/>
        <end position="347"/>
    </location>
</feature>
<dbReference type="EMBL" id="SBII01000001">
    <property type="protein sequence ID" value="RWX03458.1"/>
    <property type="molecule type" value="Genomic_DNA"/>
</dbReference>